<sequence length="306" mass="33521">MEYTADTLSSHCVGYGSPKWGYNLSEDCLYLNVFRPLALTMAILYRLPSESTVYVGGYVQAGGSDIRYNLSFIVQRSVDGRPIIASAWTTDWAPGAFSSRKKCSTAGTLTSGALAVSAIVESRSPIATDDADMTSMQALYNALVSQARCDGSVDSLQCLRELPPPSRTAMPWSTPRRCRPGPPKIDGDFFFARAFRDQIADGSFGLNTTSDLRQTLLSSSSDSITEAYVEELLAAYRGYDPTTSSPTYPPTTSRPRSRRVCCNGGAPQPSKLRRPLSDRGPAYCFRFNTMLNLDGVRYAPVRTRPF</sequence>
<dbReference type="Gene3D" id="3.40.50.1820">
    <property type="entry name" value="alpha/beta hydrolase"/>
    <property type="match status" value="2"/>
</dbReference>
<gene>
    <name evidence="2" type="ORF">KHLLAP_LOCUS792</name>
</gene>
<feature type="region of interest" description="Disordered" evidence="1">
    <location>
        <begin position="240"/>
        <end position="274"/>
    </location>
</feature>
<dbReference type="PROSITE" id="PS00941">
    <property type="entry name" value="CARBOXYLESTERASE_B_2"/>
    <property type="match status" value="1"/>
</dbReference>
<keyword evidence="3" id="KW-1185">Reference proteome</keyword>
<dbReference type="Proteomes" id="UP001295740">
    <property type="component" value="Unassembled WGS sequence"/>
</dbReference>
<reference evidence="2" key="1">
    <citation type="submission" date="2023-10" db="EMBL/GenBank/DDBJ databases">
        <authorList>
            <person name="Hackl T."/>
        </authorList>
    </citation>
    <scope>NUCLEOTIDE SEQUENCE</scope>
</reference>
<accession>A0AAI8YAP9</accession>
<protein>
    <submittedName>
        <fullName evidence="2">Uu.00g031770.m01.CDS01</fullName>
    </submittedName>
</protein>
<evidence type="ECO:0000256" key="1">
    <source>
        <dbReference type="SAM" id="MobiDB-lite"/>
    </source>
</evidence>
<feature type="compositionally biased region" description="Low complexity" evidence="1">
    <location>
        <begin position="241"/>
        <end position="254"/>
    </location>
</feature>
<name>A0AAI8YAP9_9PEZI</name>
<proteinExistence type="predicted"/>
<evidence type="ECO:0000313" key="3">
    <source>
        <dbReference type="Proteomes" id="UP001295740"/>
    </source>
</evidence>
<dbReference type="InterPro" id="IPR029058">
    <property type="entry name" value="AB_hydrolase_fold"/>
</dbReference>
<evidence type="ECO:0000313" key="2">
    <source>
        <dbReference type="EMBL" id="CAJ2500324.1"/>
    </source>
</evidence>
<dbReference type="InterPro" id="IPR019819">
    <property type="entry name" value="Carboxylesterase_B_CS"/>
</dbReference>
<dbReference type="SUPFAM" id="SSF53474">
    <property type="entry name" value="alpha/beta-Hydrolases"/>
    <property type="match status" value="1"/>
</dbReference>
<comment type="caution">
    <text evidence="2">The sequence shown here is derived from an EMBL/GenBank/DDBJ whole genome shotgun (WGS) entry which is preliminary data.</text>
</comment>
<organism evidence="2 3">
    <name type="scientific">Anthostomella pinea</name>
    <dbReference type="NCBI Taxonomy" id="933095"/>
    <lineage>
        <taxon>Eukaryota</taxon>
        <taxon>Fungi</taxon>
        <taxon>Dikarya</taxon>
        <taxon>Ascomycota</taxon>
        <taxon>Pezizomycotina</taxon>
        <taxon>Sordariomycetes</taxon>
        <taxon>Xylariomycetidae</taxon>
        <taxon>Xylariales</taxon>
        <taxon>Xylariaceae</taxon>
        <taxon>Anthostomella</taxon>
    </lineage>
</organism>
<dbReference type="AlphaFoldDB" id="A0AAI8YAP9"/>
<dbReference type="EMBL" id="CAUWAG010000003">
    <property type="protein sequence ID" value="CAJ2500324.1"/>
    <property type="molecule type" value="Genomic_DNA"/>
</dbReference>